<keyword evidence="1" id="KW-0812">Transmembrane</keyword>
<protein>
    <submittedName>
        <fullName evidence="2">Uncharacterized protein</fullName>
    </submittedName>
</protein>
<sequence length="63" mass="7520">MTTWVTVTTKNKIQQFVSPPHNNPKVASNTRIYLSFRLRNYFYYYLNLVIAETLYPFVGDRDL</sequence>
<feature type="transmembrane region" description="Helical" evidence="1">
    <location>
        <begin position="41"/>
        <end position="58"/>
    </location>
</feature>
<reference evidence="2 3" key="1">
    <citation type="submission" date="2015-01" db="EMBL/GenBank/DDBJ databases">
        <title>Evolution of Trichinella species and genotypes.</title>
        <authorList>
            <person name="Korhonen P.K."/>
            <person name="Edoardo P."/>
            <person name="Giuseppe L.R."/>
            <person name="Gasser R.B."/>
        </authorList>
    </citation>
    <scope>NUCLEOTIDE SEQUENCE [LARGE SCALE GENOMIC DNA]</scope>
    <source>
        <strain evidence="2">ISS37</strain>
    </source>
</reference>
<proteinExistence type="predicted"/>
<evidence type="ECO:0000313" key="3">
    <source>
        <dbReference type="Proteomes" id="UP000054630"/>
    </source>
</evidence>
<dbReference type="Proteomes" id="UP000054630">
    <property type="component" value="Unassembled WGS sequence"/>
</dbReference>
<comment type="caution">
    <text evidence="2">The sequence shown here is derived from an EMBL/GenBank/DDBJ whole genome shotgun (WGS) entry which is preliminary data.</text>
</comment>
<accession>A0A0V0RGS9</accession>
<evidence type="ECO:0000256" key="1">
    <source>
        <dbReference type="SAM" id="Phobius"/>
    </source>
</evidence>
<name>A0A0V0RGS9_9BILA</name>
<gene>
    <name evidence="2" type="ORF">T07_1596</name>
</gene>
<organism evidence="2 3">
    <name type="scientific">Trichinella nelsoni</name>
    <dbReference type="NCBI Taxonomy" id="6336"/>
    <lineage>
        <taxon>Eukaryota</taxon>
        <taxon>Metazoa</taxon>
        <taxon>Ecdysozoa</taxon>
        <taxon>Nematoda</taxon>
        <taxon>Enoplea</taxon>
        <taxon>Dorylaimia</taxon>
        <taxon>Trichinellida</taxon>
        <taxon>Trichinellidae</taxon>
        <taxon>Trichinella</taxon>
    </lineage>
</organism>
<keyword evidence="3" id="KW-1185">Reference proteome</keyword>
<dbReference type="AlphaFoldDB" id="A0A0V0RGS9"/>
<keyword evidence="1" id="KW-0472">Membrane</keyword>
<keyword evidence="1" id="KW-1133">Transmembrane helix</keyword>
<evidence type="ECO:0000313" key="2">
    <source>
        <dbReference type="EMBL" id="KRX13721.1"/>
    </source>
</evidence>
<dbReference type="EMBL" id="JYDL01000186">
    <property type="protein sequence ID" value="KRX13721.1"/>
    <property type="molecule type" value="Genomic_DNA"/>
</dbReference>